<proteinExistence type="predicted"/>
<dbReference type="CDD" id="cd20071">
    <property type="entry name" value="SET_SMYD"/>
    <property type="match status" value="1"/>
</dbReference>
<keyword evidence="1" id="KW-0479">Metal-binding</keyword>
<evidence type="ECO:0000313" key="8">
    <source>
        <dbReference type="RefSeq" id="XP_034248693.1"/>
    </source>
</evidence>
<dbReference type="InterPro" id="IPR046341">
    <property type="entry name" value="SET_dom_sf"/>
</dbReference>
<dbReference type="InterPro" id="IPR053010">
    <property type="entry name" value="SET_SmydA-8"/>
</dbReference>
<dbReference type="PROSITE" id="PS50865">
    <property type="entry name" value="ZF_MYND_2"/>
    <property type="match status" value="1"/>
</dbReference>
<evidence type="ECO:0000313" key="7">
    <source>
        <dbReference type="Proteomes" id="UP000515158"/>
    </source>
</evidence>
<dbReference type="GO" id="GO:0008276">
    <property type="term" value="F:protein methyltransferase activity"/>
    <property type="evidence" value="ECO:0007669"/>
    <property type="project" value="UniProtKB-ARBA"/>
</dbReference>
<dbReference type="SUPFAM" id="SSF82199">
    <property type="entry name" value="SET domain"/>
    <property type="match status" value="1"/>
</dbReference>
<dbReference type="Pfam" id="PF01753">
    <property type="entry name" value="zf-MYND"/>
    <property type="match status" value="1"/>
</dbReference>
<dbReference type="Gene3D" id="2.170.270.10">
    <property type="entry name" value="SET domain"/>
    <property type="match status" value="1"/>
</dbReference>
<dbReference type="GO" id="GO:0008757">
    <property type="term" value="F:S-adenosylmethionine-dependent methyltransferase activity"/>
    <property type="evidence" value="ECO:0007669"/>
    <property type="project" value="UniProtKB-ARBA"/>
</dbReference>
<dbReference type="InterPro" id="IPR001214">
    <property type="entry name" value="SET_dom"/>
</dbReference>
<keyword evidence="7" id="KW-1185">Reference proteome</keyword>
<protein>
    <submittedName>
        <fullName evidence="8">Uncharacterized protein LOC117649764 isoform X1</fullName>
    </submittedName>
</protein>
<evidence type="ECO:0000256" key="2">
    <source>
        <dbReference type="ARBA" id="ARBA00022771"/>
    </source>
</evidence>
<accession>A0A6P8ZTT8</accession>
<feature type="domain" description="SET" evidence="5">
    <location>
        <begin position="61"/>
        <end position="326"/>
    </location>
</feature>
<dbReference type="PANTHER" id="PTHR46455:SF5">
    <property type="entry name" value="SET AND MYND DOMAIN CONTAINING, ARTHROPOD-SPECIFIC, MEMBER 4, ISOFORM A"/>
    <property type="match status" value="1"/>
</dbReference>
<dbReference type="KEGG" id="tpal:117649764"/>
<dbReference type="InterPro" id="IPR002893">
    <property type="entry name" value="Znf_MYND"/>
</dbReference>
<dbReference type="Gene3D" id="1.10.220.160">
    <property type="match status" value="1"/>
</dbReference>
<dbReference type="RefSeq" id="XP_034248693.1">
    <property type="nucleotide sequence ID" value="XM_034392802.1"/>
</dbReference>
<reference evidence="8" key="1">
    <citation type="submission" date="2025-08" db="UniProtKB">
        <authorList>
            <consortium name="RefSeq"/>
        </authorList>
    </citation>
    <scope>IDENTIFICATION</scope>
    <source>
        <tissue evidence="8">Total insect</tissue>
    </source>
</reference>
<dbReference type="GO" id="GO:0008270">
    <property type="term" value="F:zinc ion binding"/>
    <property type="evidence" value="ECO:0007669"/>
    <property type="project" value="UniProtKB-KW"/>
</dbReference>
<dbReference type="PANTHER" id="PTHR46455">
    <property type="entry name" value="SET AND MYND DOMAIN CONTAINING, ARTHROPOD-SPECIFIC, MEMBER 4, ISOFORM A"/>
    <property type="match status" value="1"/>
</dbReference>
<dbReference type="Pfam" id="PF00856">
    <property type="entry name" value="SET"/>
    <property type="match status" value="1"/>
</dbReference>
<keyword evidence="3" id="KW-0862">Zinc</keyword>
<dbReference type="GO" id="GO:0008170">
    <property type="term" value="F:N-methyltransferase activity"/>
    <property type="evidence" value="ECO:0007669"/>
    <property type="project" value="UniProtKB-ARBA"/>
</dbReference>
<dbReference type="Proteomes" id="UP000515158">
    <property type="component" value="Unplaced"/>
</dbReference>
<keyword evidence="2 4" id="KW-0863">Zinc-finger</keyword>
<organism evidence="8">
    <name type="scientific">Thrips palmi</name>
    <name type="common">Melon thrips</name>
    <dbReference type="NCBI Taxonomy" id="161013"/>
    <lineage>
        <taxon>Eukaryota</taxon>
        <taxon>Metazoa</taxon>
        <taxon>Ecdysozoa</taxon>
        <taxon>Arthropoda</taxon>
        <taxon>Hexapoda</taxon>
        <taxon>Insecta</taxon>
        <taxon>Pterygota</taxon>
        <taxon>Neoptera</taxon>
        <taxon>Paraneoptera</taxon>
        <taxon>Thysanoptera</taxon>
        <taxon>Terebrantia</taxon>
        <taxon>Thripoidea</taxon>
        <taxon>Thripidae</taxon>
        <taxon>Thrips</taxon>
    </lineage>
</organism>
<dbReference type="PROSITE" id="PS50280">
    <property type="entry name" value="SET"/>
    <property type="match status" value="1"/>
</dbReference>
<name>A0A6P8ZTT8_THRPL</name>
<evidence type="ECO:0000256" key="4">
    <source>
        <dbReference type="PROSITE-ProRule" id="PRU00134"/>
    </source>
</evidence>
<dbReference type="Gene3D" id="6.10.140.2220">
    <property type="match status" value="2"/>
</dbReference>
<sequence>MVKTTLASGSLFGLPTLLQYSPDTGPCAVCKKPSARPCSRCRVDFYCGKEHQTLDWPRHRKGCGVLAVESNEALGRFVVATRAIPAGTILMREVPLVAYPVVLLPHAACTGCFARLPLGPLQGCQRCGFPVCGEACSLKEVHLPECSAFQRAGFKLSTKLYLEDDKYMNALKALRVHLATQKMPQGRRLAELKSDFQPRGQSGIPEVYAWELGQRVEETSARIAKAVSWLRGKVGMKWIPAKDLERALGAVDMNALQGSPCYNMDPDALQAVGLFAGHSLLEHSCAPNAFSYYWHNEDDSNRDDMETVLVAARDIARGEHVTITYLDGNSVCDAPTRRQTLLNWSFFCRCVLCRDPTELGLHLTAWYCGYCNRKGRRCLVEVPDICGFGCEGCGEGGYVRKDAEGNGWAEVSRLEARIKELRGSGQKVPRKVWKGLLSEALRTGGVLHPTHALVLQVKKELAFERALDKLAGRVPADASGQAGDLRQDVAYTRELLRVMDVLQPGISPARRDCLMNLYDLTEALLELPGNENNEALMKEYVELNEKIQPCLINPQEKKNFPALFAET</sequence>
<dbReference type="SMART" id="SM00317">
    <property type="entry name" value="SET"/>
    <property type="match status" value="1"/>
</dbReference>
<evidence type="ECO:0000256" key="3">
    <source>
        <dbReference type="ARBA" id="ARBA00022833"/>
    </source>
</evidence>
<evidence type="ECO:0000259" key="5">
    <source>
        <dbReference type="PROSITE" id="PS50280"/>
    </source>
</evidence>
<evidence type="ECO:0000259" key="6">
    <source>
        <dbReference type="PROSITE" id="PS50865"/>
    </source>
</evidence>
<gene>
    <name evidence="8" type="primary">LOC117649764</name>
</gene>
<feature type="domain" description="MYND-type" evidence="6">
    <location>
        <begin position="27"/>
        <end position="63"/>
    </location>
</feature>
<dbReference type="PROSITE" id="PS01360">
    <property type="entry name" value="ZF_MYND_1"/>
    <property type="match status" value="1"/>
</dbReference>
<dbReference type="InParanoid" id="A0A6P8ZTT8"/>
<dbReference type="OrthoDB" id="5945798at2759"/>
<dbReference type="AlphaFoldDB" id="A0A6P8ZTT8"/>
<evidence type="ECO:0000256" key="1">
    <source>
        <dbReference type="ARBA" id="ARBA00022723"/>
    </source>
</evidence>
<dbReference type="GeneID" id="117649764"/>